<dbReference type="InterPro" id="IPR002123">
    <property type="entry name" value="Plipid/glycerol_acylTrfase"/>
</dbReference>
<dbReference type="Pfam" id="PF01553">
    <property type="entry name" value="Acyltransferase"/>
    <property type="match status" value="1"/>
</dbReference>
<keyword evidence="1 4" id="KW-0808">Transferase</keyword>
<feature type="domain" description="Phospholipid/glycerol acyltransferase" evidence="3">
    <location>
        <begin position="107"/>
        <end position="224"/>
    </location>
</feature>
<evidence type="ECO:0000256" key="2">
    <source>
        <dbReference type="ARBA" id="ARBA00023315"/>
    </source>
</evidence>
<dbReference type="SUPFAM" id="SSF69593">
    <property type="entry name" value="Glycerol-3-phosphate (1)-acyltransferase"/>
    <property type="match status" value="1"/>
</dbReference>
<dbReference type="GO" id="GO:0003841">
    <property type="term" value="F:1-acylglycerol-3-phosphate O-acyltransferase activity"/>
    <property type="evidence" value="ECO:0007669"/>
    <property type="project" value="TreeGrafter"/>
</dbReference>
<dbReference type="PANTHER" id="PTHR10434:SF40">
    <property type="entry name" value="1-ACYL-SN-GLYCEROL-3-PHOSPHATE ACYLTRANSFERASE"/>
    <property type="match status" value="1"/>
</dbReference>
<dbReference type="PANTHER" id="PTHR10434">
    <property type="entry name" value="1-ACYL-SN-GLYCEROL-3-PHOSPHATE ACYLTRANSFERASE"/>
    <property type="match status" value="1"/>
</dbReference>
<reference evidence="4" key="1">
    <citation type="submission" date="2016-04" db="EMBL/GenBank/DDBJ databases">
        <authorList>
            <person name="Evans L.H."/>
            <person name="Alamgir A."/>
            <person name="Owens N."/>
            <person name="Weber N.D."/>
            <person name="Virtaneva K."/>
            <person name="Barbian K."/>
            <person name="Babar A."/>
            <person name="Rosenke K."/>
        </authorList>
    </citation>
    <scope>NUCLEOTIDE SEQUENCE</scope>
    <source>
        <strain evidence="4">86</strain>
    </source>
</reference>
<dbReference type="SMART" id="SM00563">
    <property type="entry name" value="PlsC"/>
    <property type="match status" value="1"/>
</dbReference>
<dbReference type="CDD" id="cd07989">
    <property type="entry name" value="LPLAT_AGPAT-like"/>
    <property type="match status" value="1"/>
</dbReference>
<accession>A0A212J4M7</accession>
<dbReference type="AlphaFoldDB" id="A0A212J4M7"/>
<proteinExistence type="predicted"/>
<keyword evidence="2 4" id="KW-0012">Acyltransferase</keyword>
<organism evidence="4">
    <name type="scientific">uncultured delta proteobacterium</name>
    <dbReference type="NCBI Taxonomy" id="34034"/>
    <lineage>
        <taxon>Bacteria</taxon>
        <taxon>Deltaproteobacteria</taxon>
        <taxon>environmental samples</taxon>
    </lineage>
</organism>
<dbReference type="EMBL" id="FLUQ01000001">
    <property type="protein sequence ID" value="SBV94406.1"/>
    <property type="molecule type" value="Genomic_DNA"/>
</dbReference>
<evidence type="ECO:0000259" key="3">
    <source>
        <dbReference type="SMART" id="SM00563"/>
    </source>
</evidence>
<gene>
    <name evidence="4" type="ORF">KL86DPRO_10692</name>
</gene>
<name>A0A212J4M7_9DELT</name>
<dbReference type="GO" id="GO:0006654">
    <property type="term" value="P:phosphatidic acid biosynthetic process"/>
    <property type="evidence" value="ECO:0007669"/>
    <property type="project" value="TreeGrafter"/>
</dbReference>
<evidence type="ECO:0000313" key="4">
    <source>
        <dbReference type="EMBL" id="SBV94406.1"/>
    </source>
</evidence>
<evidence type="ECO:0000256" key="1">
    <source>
        <dbReference type="ARBA" id="ARBA00022679"/>
    </source>
</evidence>
<protein>
    <submittedName>
        <fullName evidence="4">Phospholipid/glycerol acyltransferase</fullName>
    </submittedName>
</protein>
<sequence>MPVEEESMPVRKESLIDDAVTLNPYPDDPYVTPETAALPVSSFFPNLSFYWRMCATLKRASNIARAGNYTSDDWIRSSIAIREAMEKCGTKVTVAGFSHFKNMDGPCVFIGNHMSTLETFMLPGLIRPFRPVTFVVKRSLLVYPVFSHIMRAREPIVVDRKDPRADFTAVMRGGLENLAKGISVIVFPQSTRYFGLNRQHFNSMGVKLARKANVPVVPLALRTDAWGMNGFFGLLKDHGPIHPEIPVHFRFGEPMTVTGNGKEEHERVYSFIENSLAEWGIAPETADLPAEA</sequence>